<evidence type="ECO:0008006" key="3">
    <source>
        <dbReference type="Google" id="ProtNLM"/>
    </source>
</evidence>
<dbReference type="Proteomes" id="UP000241167">
    <property type="component" value="Unassembled WGS sequence"/>
</dbReference>
<dbReference type="InterPro" id="IPR027417">
    <property type="entry name" value="P-loop_NTPase"/>
</dbReference>
<dbReference type="Pfam" id="PF13469">
    <property type="entry name" value="Sulfotransfer_3"/>
    <property type="match status" value="1"/>
</dbReference>
<evidence type="ECO:0000313" key="2">
    <source>
        <dbReference type="Proteomes" id="UP000241167"/>
    </source>
</evidence>
<proteinExistence type="predicted"/>
<accession>A0A2P7QEA3</accession>
<reference evidence="1 2" key="1">
    <citation type="submission" date="2018-03" db="EMBL/GenBank/DDBJ databases">
        <title>The draft genome of Sphingosinicella sp. GL-C-18.</title>
        <authorList>
            <person name="Liu L."/>
            <person name="Li L."/>
            <person name="Liang L."/>
            <person name="Zhang X."/>
            <person name="Wang T."/>
        </authorList>
    </citation>
    <scope>NUCLEOTIDE SEQUENCE [LARGE SCALE GENOMIC DNA]</scope>
    <source>
        <strain evidence="1 2">GL-C-18</strain>
    </source>
</reference>
<evidence type="ECO:0000313" key="1">
    <source>
        <dbReference type="EMBL" id="PSJ36265.1"/>
    </source>
</evidence>
<organism evidence="1 2">
    <name type="scientific">Allosphingosinicella deserti</name>
    <dbReference type="NCBI Taxonomy" id="2116704"/>
    <lineage>
        <taxon>Bacteria</taxon>
        <taxon>Pseudomonadati</taxon>
        <taxon>Pseudomonadota</taxon>
        <taxon>Alphaproteobacteria</taxon>
        <taxon>Sphingomonadales</taxon>
        <taxon>Sphingomonadaceae</taxon>
        <taxon>Allosphingosinicella</taxon>
    </lineage>
</organism>
<dbReference type="RefSeq" id="WP_106516196.1">
    <property type="nucleotide sequence ID" value="NZ_PXYI01000016.1"/>
</dbReference>
<dbReference type="OrthoDB" id="7540582at2"/>
<gene>
    <name evidence="1" type="ORF">C7I55_27150</name>
</gene>
<dbReference type="EMBL" id="PXYI01000016">
    <property type="protein sequence ID" value="PSJ36265.1"/>
    <property type="molecule type" value="Genomic_DNA"/>
</dbReference>
<dbReference type="Gene3D" id="3.40.50.300">
    <property type="entry name" value="P-loop containing nucleotide triphosphate hydrolases"/>
    <property type="match status" value="1"/>
</dbReference>
<comment type="caution">
    <text evidence="1">The sequence shown here is derived from an EMBL/GenBank/DDBJ whole genome shotgun (WGS) entry which is preliminary data.</text>
</comment>
<keyword evidence="2" id="KW-1185">Reference proteome</keyword>
<name>A0A2P7QEA3_9SPHN</name>
<dbReference type="AlphaFoldDB" id="A0A2P7QEA3"/>
<sequence>MTPHLIHIGYAKAGSTILQRWFEAHSQIAFAAGRVLGIRSVYDISRGERPIRGTTRLRVTSDESLATPHPAAGGKLVPRPEAWGLKPHSGADRVCEDLADLFPHAHILIVTRGFRHMMLSGYSQFVRSGGTATFAEMQESFNEDYDTFNVFDYSATIRHYECLFPGRVIFLPFELLRHDSRKFLSVVEEKFGLDHEPLPEMVVNPSLSAVELAWYPRFTSLAERLPLPGRIKNAVLRAHLRTISAGRLRKLAAACQKVRPLTPVTANMVSDAALQEYRCKTSRLRDNPLYRPYASDYLLEFD</sequence>
<dbReference type="SUPFAM" id="SSF52540">
    <property type="entry name" value="P-loop containing nucleoside triphosphate hydrolases"/>
    <property type="match status" value="1"/>
</dbReference>
<protein>
    <recommendedName>
        <fullName evidence="3">Sulfotransferase domain-containing protein</fullName>
    </recommendedName>
</protein>